<dbReference type="InterPro" id="IPR030400">
    <property type="entry name" value="Sedolisin_dom"/>
</dbReference>
<keyword evidence="1" id="KW-0880">Kelch repeat</keyword>
<dbReference type="InterPro" id="IPR006652">
    <property type="entry name" value="Kelch_1"/>
</dbReference>
<reference evidence="9" key="1">
    <citation type="submission" date="2020-08" db="EMBL/GenBank/DDBJ databases">
        <title>Whole genome shotgun sequence of Actinocatenispora sera NBRC 101916.</title>
        <authorList>
            <person name="Komaki H."/>
            <person name="Tamura T."/>
        </authorList>
    </citation>
    <scope>NUCLEOTIDE SEQUENCE</scope>
    <source>
        <strain evidence="9">NBRC 101916</strain>
    </source>
</reference>
<evidence type="ECO:0000256" key="5">
    <source>
        <dbReference type="ARBA" id="ARBA00022825"/>
    </source>
</evidence>
<gene>
    <name evidence="9" type="ORF">Asera_24100</name>
</gene>
<evidence type="ECO:0000256" key="6">
    <source>
        <dbReference type="SAM" id="MobiDB-lite"/>
    </source>
</evidence>
<dbReference type="EMBL" id="AP023354">
    <property type="protein sequence ID" value="BCJ28302.1"/>
    <property type="molecule type" value="Genomic_DNA"/>
</dbReference>
<dbReference type="KEGG" id="aser:Asera_24100"/>
<dbReference type="GO" id="GO:0004252">
    <property type="term" value="F:serine-type endopeptidase activity"/>
    <property type="evidence" value="ECO:0007669"/>
    <property type="project" value="InterPro"/>
</dbReference>
<feature type="region of interest" description="Disordered" evidence="6">
    <location>
        <begin position="593"/>
        <end position="613"/>
    </location>
</feature>
<dbReference type="InterPro" id="IPR023828">
    <property type="entry name" value="Peptidase_S8_Ser-AS"/>
</dbReference>
<keyword evidence="10" id="KW-1185">Reference proteome</keyword>
<keyword evidence="5" id="KW-0720">Serine protease</keyword>
<evidence type="ECO:0000256" key="3">
    <source>
        <dbReference type="ARBA" id="ARBA00022737"/>
    </source>
</evidence>
<dbReference type="Gene3D" id="2.120.10.80">
    <property type="entry name" value="Kelch-type beta propeller"/>
    <property type="match status" value="2"/>
</dbReference>
<dbReference type="GO" id="GO:0006508">
    <property type="term" value="P:proteolysis"/>
    <property type="evidence" value="ECO:0007669"/>
    <property type="project" value="UniProtKB-KW"/>
</dbReference>
<dbReference type="Proteomes" id="UP000680750">
    <property type="component" value="Chromosome"/>
</dbReference>
<dbReference type="SMART" id="SM00612">
    <property type="entry name" value="Kelch"/>
    <property type="match status" value="5"/>
</dbReference>
<dbReference type="InterPro" id="IPR011043">
    <property type="entry name" value="Gal_Oxase/kelch_b-propeller"/>
</dbReference>
<protein>
    <recommendedName>
        <fullName evidence="8">Peptidase S53 domain-containing protein</fullName>
    </recommendedName>
</protein>
<dbReference type="InterPro" id="IPR015915">
    <property type="entry name" value="Kelch-typ_b-propeller"/>
</dbReference>
<dbReference type="InterPro" id="IPR036852">
    <property type="entry name" value="Peptidase_S8/S53_dom_sf"/>
</dbReference>
<proteinExistence type="predicted"/>
<dbReference type="InterPro" id="IPR013784">
    <property type="entry name" value="Carb-bd-like_fold"/>
</dbReference>
<dbReference type="GO" id="GO:0030246">
    <property type="term" value="F:carbohydrate binding"/>
    <property type="evidence" value="ECO:0007669"/>
    <property type="project" value="InterPro"/>
</dbReference>
<name>A0A810L0X3_9ACTN</name>
<dbReference type="PANTHER" id="PTHR46344:SF27">
    <property type="entry name" value="KELCH REPEAT SUPERFAMILY PROTEIN"/>
    <property type="match status" value="1"/>
</dbReference>
<dbReference type="Gene3D" id="3.40.50.200">
    <property type="entry name" value="Peptidase S8/S53 domain"/>
    <property type="match status" value="1"/>
</dbReference>
<evidence type="ECO:0000256" key="2">
    <source>
        <dbReference type="ARBA" id="ARBA00022670"/>
    </source>
</evidence>
<dbReference type="RefSeq" id="WP_084131286.1">
    <property type="nucleotide sequence ID" value="NZ_JOEG01000005.1"/>
</dbReference>
<evidence type="ECO:0000313" key="10">
    <source>
        <dbReference type="Proteomes" id="UP000680750"/>
    </source>
</evidence>
<keyword evidence="4" id="KW-0378">Hydrolase</keyword>
<keyword evidence="2" id="KW-0645">Protease</keyword>
<keyword evidence="3" id="KW-0677">Repeat</keyword>
<dbReference type="Gene3D" id="2.60.120.260">
    <property type="entry name" value="Galactose-binding domain-like"/>
    <property type="match status" value="1"/>
</dbReference>
<evidence type="ECO:0000256" key="7">
    <source>
        <dbReference type="SAM" id="SignalP"/>
    </source>
</evidence>
<dbReference type="PROSITE" id="PS00138">
    <property type="entry name" value="SUBTILASE_SER"/>
    <property type="match status" value="1"/>
</dbReference>
<dbReference type="SUPFAM" id="SSF49452">
    <property type="entry name" value="Starch-binding domain-like"/>
    <property type="match status" value="1"/>
</dbReference>
<feature type="chain" id="PRO_5032607128" description="Peptidase S53 domain-containing protein" evidence="7">
    <location>
        <begin position="33"/>
        <end position="1437"/>
    </location>
</feature>
<organism evidence="9 10">
    <name type="scientific">Actinocatenispora sera</name>
    <dbReference type="NCBI Taxonomy" id="390989"/>
    <lineage>
        <taxon>Bacteria</taxon>
        <taxon>Bacillati</taxon>
        <taxon>Actinomycetota</taxon>
        <taxon>Actinomycetes</taxon>
        <taxon>Micromonosporales</taxon>
        <taxon>Micromonosporaceae</taxon>
        <taxon>Actinocatenispora</taxon>
    </lineage>
</organism>
<evidence type="ECO:0000256" key="4">
    <source>
        <dbReference type="ARBA" id="ARBA00022801"/>
    </source>
</evidence>
<accession>A0A810L0X3</accession>
<evidence type="ECO:0000259" key="8">
    <source>
        <dbReference type="PROSITE" id="PS51695"/>
    </source>
</evidence>
<feature type="region of interest" description="Disordered" evidence="6">
    <location>
        <begin position="35"/>
        <end position="55"/>
    </location>
</feature>
<dbReference type="SUPFAM" id="SSF50965">
    <property type="entry name" value="Galactose oxidase, central domain"/>
    <property type="match status" value="1"/>
</dbReference>
<feature type="domain" description="Peptidase S53" evidence="8">
    <location>
        <begin position="107"/>
        <end position="437"/>
    </location>
</feature>
<sequence>MRRTPRLRGPAGWLVAPLAVLTMLLTPVIAEAAPAPVHTDPPPTTATAHGANGGPLGAGTNYRTAGCNSLTAAELDSAEPYARCFALGRADADGKLVVQPNVPPTTALTPTDLQQAYNLPDGGAGMTVAIVDAYGYATAESDLATFREYYGLPACTTANGCFRKVDQRGGSDFPAEDTGWSIETALDLDAVSSVCPKCNLLLVEGDTPNLGDLGEAVDTAVQLGAQAVSNSYGIAPEVPQETQYDAYYDHPGVAITASTGDTGNLAGWPATSSHVTAVGGTKLVKDTGNARGWAESAWTDGGSGCSPYEPRPDFQQGIETNCPDNRAVADIAADADPSTGIAVYNTHLSGWAQYGGTSLSAPLVAGMYALAGAATPNTYPASYPYRDAHAAQDLNDVTAGVNGGCGNVLCQAGTGWDGPTGLGTPNGVAALTQGEHGTISGTVTDDAGTALAGATVAAAAADGTVYHATSDQAGHYDLAVATGSYHATASKYGYGDQTSDGVTVAADATVTADFTLTKKPTDTVSGTVTDGSGHGWPLYAKITIDGYPNGAVYTNPYTGRYSVELPHGASYRMHVSSAELPDYVAQDRTVDLTGGTTGTASPKSTSALTAGSGQDVTLPVDTAQCTAVGYDWATAGSSTGFTGWAADTPQDGWTVTDAAGTGQTWRFDNPGGWAPPAGDASFADIDSNWFGEGGSQDSSLVSPAIDLSGAANPEIGFDTVYIAFPDQTGTVDLSTDDGATWSTVQTMSGGMGNRIDIPIPQAAGKSKVRVRFHFTGSWSRRWELDNVLIGTRDCAPTPGGLVAGVVRDANTGDPLVGATVTSDADPTEFGVTAATPDDPALPDGYYWLFSSHTGDTGFTVTNARYATRHASAAPVGNAVVHRNFTLGAGHLTVDKASVSATEVLGATATRKVTFGNDGTAPLHVRLAEEDGGFTAMGAPHQDTTPGAVTRTVKTHASLAAQPAAKAPKSATVDGHQVTLRQGAAAADGWQQVADYPTAVMDDAVASHDGKVYVVGGTTGSYSLDSANVYDPTTQSWTALADLPEALNGPVAAFVGDTLYVAGGWTGGSKASTHAYAYDPGSDTWTRLADMPSGAAMSGVAVLGGRMYVIGGCTTSSCAPSSTSVVSYDPSSNAWTAAPDYPTPVAYGSCGAASAEVVCAGGIDASAGTATARTYSYSPGASGWTRRADLPGTVWGAAAAAANGGVQVVGGIVDDKGVSNQALEYDPQQDRWVDLPSANNPQYRGGGACGLYQVGGSAGSFGSTAFVQQLPGYGSCNGDADLAWLGEGSVSFEVPAGGSVTVPVSLDSSAVAQPGDYLGLVDVATDTPYASSPVSVTMHVTPPKKWGKIAGTVTDENGAPLAGATVQVCTMYDRGTGTCGPQSFTLATDGDGHYQLWLNKGFDPLELIAAMAGRQPKMKVARVGAGSTTTADFVLPKI</sequence>
<evidence type="ECO:0000256" key="1">
    <source>
        <dbReference type="ARBA" id="ARBA00022441"/>
    </source>
</evidence>
<dbReference type="PANTHER" id="PTHR46344">
    <property type="entry name" value="OS02G0202900 PROTEIN"/>
    <property type="match status" value="1"/>
</dbReference>
<dbReference type="Pfam" id="PF24681">
    <property type="entry name" value="Kelch_KLHDC2_KLHL20_DRC7"/>
    <property type="match status" value="1"/>
</dbReference>
<evidence type="ECO:0000313" key="9">
    <source>
        <dbReference type="EMBL" id="BCJ28302.1"/>
    </source>
</evidence>
<keyword evidence="7" id="KW-0732">Signal</keyword>
<dbReference type="SUPFAM" id="SSF52743">
    <property type="entry name" value="Subtilisin-like"/>
    <property type="match status" value="1"/>
</dbReference>
<dbReference type="SUPFAM" id="SSF49464">
    <property type="entry name" value="Carboxypeptidase regulatory domain-like"/>
    <property type="match status" value="2"/>
</dbReference>
<dbReference type="InterPro" id="IPR008969">
    <property type="entry name" value="CarboxyPept-like_regulatory"/>
</dbReference>
<dbReference type="Pfam" id="PF13620">
    <property type="entry name" value="CarboxypepD_reg"/>
    <property type="match status" value="2"/>
</dbReference>
<feature type="signal peptide" evidence="7">
    <location>
        <begin position="1"/>
        <end position="32"/>
    </location>
</feature>
<dbReference type="Gene3D" id="2.60.40.1120">
    <property type="entry name" value="Carboxypeptidase-like, regulatory domain"/>
    <property type="match status" value="3"/>
</dbReference>
<feature type="compositionally biased region" description="Polar residues" evidence="6">
    <location>
        <begin position="598"/>
        <end position="613"/>
    </location>
</feature>
<dbReference type="PROSITE" id="PS51695">
    <property type="entry name" value="SEDOLISIN"/>
    <property type="match status" value="1"/>
</dbReference>